<protein>
    <submittedName>
        <fullName evidence="2">Uncharacterized protein</fullName>
    </submittedName>
</protein>
<reference evidence="2" key="1">
    <citation type="submission" date="2018-06" db="EMBL/GenBank/DDBJ databases">
        <authorList>
            <person name="Zhirakovskaya E."/>
        </authorList>
    </citation>
    <scope>NUCLEOTIDE SEQUENCE</scope>
</reference>
<keyword evidence="1" id="KW-1133">Transmembrane helix</keyword>
<dbReference type="EMBL" id="UOFE01000030">
    <property type="protein sequence ID" value="VAW52677.1"/>
    <property type="molecule type" value="Genomic_DNA"/>
</dbReference>
<gene>
    <name evidence="2" type="ORF">MNBD_GAMMA05-488</name>
</gene>
<keyword evidence="1" id="KW-0472">Membrane</keyword>
<keyword evidence="1" id="KW-0812">Transmembrane</keyword>
<evidence type="ECO:0000313" key="2">
    <source>
        <dbReference type="EMBL" id="VAW52677.1"/>
    </source>
</evidence>
<feature type="transmembrane region" description="Helical" evidence="1">
    <location>
        <begin position="74"/>
        <end position="97"/>
    </location>
</feature>
<name>A0A3B0WPQ6_9ZZZZ</name>
<organism evidence="2">
    <name type="scientific">hydrothermal vent metagenome</name>
    <dbReference type="NCBI Taxonomy" id="652676"/>
    <lineage>
        <taxon>unclassified sequences</taxon>
        <taxon>metagenomes</taxon>
        <taxon>ecological metagenomes</taxon>
    </lineage>
</organism>
<accession>A0A3B0WPQ6</accession>
<feature type="transmembrane region" description="Helical" evidence="1">
    <location>
        <begin position="34"/>
        <end position="62"/>
    </location>
</feature>
<proteinExistence type="predicted"/>
<dbReference type="AlphaFoldDB" id="A0A3B0WPQ6"/>
<evidence type="ECO:0000256" key="1">
    <source>
        <dbReference type="SAM" id="Phobius"/>
    </source>
</evidence>
<sequence length="99" mass="10752">MKTVNFPYLALALGLFLLLIVTKGSELDVNGVTALPLLTLLIVNECAFILTAAGIFIGLKQLKTTGFNLTQNPLYTMTVTLCILLAIQFTLLGINLWPL</sequence>